<feature type="compositionally biased region" description="Low complexity" evidence="1">
    <location>
        <begin position="15"/>
        <end position="35"/>
    </location>
</feature>
<feature type="compositionally biased region" description="Basic and acidic residues" evidence="1">
    <location>
        <begin position="104"/>
        <end position="118"/>
    </location>
</feature>
<evidence type="ECO:0000256" key="1">
    <source>
        <dbReference type="SAM" id="MobiDB-lite"/>
    </source>
</evidence>
<dbReference type="EMBL" id="KB456260">
    <property type="protein sequence ID" value="EMF17319.1"/>
    <property type="molecule type" value="Genomic_DNA"/>
</dbReference>
<name>N1QNI6_SPHMS</name>
<sequence length="337" mass="36818">MGVASFLHSLRGKSQEPSSSPSSSPSQQCSPTSNPANTDGFEMLSKDSHRRSPALNLSRPNATHCKDRRSWFDERPDIDQALPDTPISPFTAPPSAHSVPYGPDLEREYLKFSRDSRAPVEALPTPPLTPCTSERPPLSPCTSERPPLSPTTTMSAYERKDSHMSNAHRRKSSTLSTRSRRKSRSSFWESSNPDDSDVPPVPALSRGASSESITQSISGESVPSSPTSSMHRPMSVASTTSRRSYVPRSAARGFLRSTSGASIETRASYRMSFNVKQDVDMVCLTDEQRLEWAKLMAEDVRLGDIPEPAAEMGKHHQIGSLNSSQMQALAALECGAR</sequence>
<dbReference type="OrthoDB" id="3646447at2759"/>
<dbReference type="GeneID" id="27900749"/>
<feature type="compositionally biased region" description="Low complexity" evidence="1">
    <location>
        <begin position="216"/>
        <end position="229"/>
    </location>
</feature>
<keyword evidence="3" id="KW-1185">Reference proteome</keyword>
<evidence type="ECO:0000313" key="3">
    <source>
        <dbReference type="Proteomes" id="UP000016931"/>
    </source>
</evidence>
<dbReference type="Proteomes" id="UP000016931">
    <property type="component" value="Unassembled WGS sequence"/>
</dbReference>
<dbReference type="HOGENOM" id="CLU_824305_0_0_1"/>
<dbReference type="RefSeq" id="XP_016765440.1">
    <property type="nucleotide sequence ID" value="XM_016903612.1"/>
</dbReference>
<protein>
    <submittedName>
        <fullName evidence="2">Uncharacterized protein</fullName>
    </submittedName>
</protein>
<feature type="compositionally biased region" description="Basic residues" evidence="1">
    <location>
        <begin position="166"/>
        <end position="184"/>
    </location>
</feature>
<evidence type="ECO:0000313" key="2">
    <source>
        <dbReference type="EMBL" id="EMF17319.1"/>
    </source>
</evidence>
<proteinExistence type="predicted"/>
<accession>N1QNI6</accession>
<organism evidence="2 3">
    <name type="scientific">Sphaerulina musiva (strain SO2202)</name>
    <name type="common">Poplar stem canker fungus</name>
    <name type="synonym">Septoria musiva</name>
    <dbReference type="NCBI Taxonomy" id="692275"/>
    <lineage>
        <taxon>Eukaryota</taxon>
        <taxon>Fungi</taxon>
        <taxon>Dikarya</taxon>
        <taxon>Ascomycota</taxon>
        <taxon>Pezizomycotina</taxon>
        <taxon>Dothideomycetes</taxon>
        <taxon>Dothideomycetidae</taxon>
        <taxon>Mycosphaerellales</taxon>
        <taxon>Mycosphaerellaceae</taxon>
        <taxon>Sphaerulina</taxon>
    </lineage>
</organism>
<dbReference type="AlphaFoldDB" id="N1QNI6"/>
<gene>
    <name evidence="2" type="ORF">SEPMUDRAFT_146376</name>
</gene>
<reference evidence="2 3" key="1">
    <citation type="journal article" date="2012" name="PLoS Pathog.">
        <title>Diverse lifestyles and strategies of plant pathogenesis encoded in the genomes of eighteen Dothideomycetes fungi.</title>
        <authorList>
            <person name="Ohm R.A."/>
            <person name="Feau N."/>
            <person name="Henrissat B."/>
            <person name="Schoch C.L."/>
            <person name="Horwitz B.A."/>
            <person name="Barry K.W."/>
            <person name="Condon B.J."/>
            <person name="Copeland A.C."/>
            <person name="Dhillon B."/>
            <person name="Glaser F."/>
            <person name="Hesse C.N."/>
            <person name="Kosti I."/>
            <person name="LaButti K."/>
            <person name="Lindquist E.A."/>
            <person name="Lucas S."/>
            <person name="Salamov A.A."/>
            <person name="Bradshaw R.E."/>
            <person name="Ciuffetti L."/>
            <person name="Hamelin R.C."/>
            <person name="Kema G.H.J."/>
            <person name="Lawrence C."/>
            <person name="Scott J.A."/>
            <person name="Spatafora J.W."/>
            <person name="Turgeon B.G."/>
            <person name="de Wit P.J.G.M."/>
            <person name="Zhong S."/>
            <person name="Goodwin S.B."/>
            <person name="Grigoriev I.V."/>
        </authorList>
    </citation>
    <scope>NUCLEOTIDE SEQUENCE [LARGE SCALE GENOMIC DNA]</scope>
    <source>
        <strain evidence="2 3">SO2202</strain>
    </source>
</reference>
<feature type="region of interest" description="Disordered" evidence="1">
    <location>
        <begin position="1"/>
        <end position="246"/>
    </location>
</feature>
<feature type="compositionally biased region" description="Basic and acidic residues" evidence="1">
    <location>
        <begin position="64"/>
        <end position="78"/>
    </location>
</feature>
<dbReference type="eggNOG" id="ENOG502R944">
    <property type="taxonomic scope" value="Eukaryota"/>
</dbReference>